<evidence type="ECO:0000313" key="2">
    <source>
        <dbReference type="EMBL" id="DAE09042.1"/>
    </source>
</evidence>
<proteinExistence type="predicted"/>
<reference evidence="2" key="1">
    <citation type="journal article" date="2021" name="Proc. Natl. Acad. Sci. U.S.A.">
        <title>A Catalog of Tens of Thousands of Viruses from Human Metagenomes Reveals Hidden Associations with Chronic Diseases.</title>
        <authorList>
            <person name="Tisza M.J."/>
            <person name="Buck C.B."/>
        </authorList>
    </citation>
    <scope>NUCLEOTIDE SEQUENCE</scope>
    <source>
        <strain evidence="2">CtEg02</strain>
    </source>
</reference>
<name>A0A8S5PQB3_9CAUD</name>
<accession>A0A8S5PQB3</accession>
<feature type="domain" description="Phage head morphogenesis" evidence="1">
    <location>
        <begin position="151"/>
        <end position="258"/>
    </location>
</feature>
<dbReference type="Pfam" id="PF04233">
    <property type="entry name" value="Phage_Mu_F"/>
    <property type="match status" value="1"/>
</dbReference>
<dbReference type="EMBL" id="BK015482">
    <property type="protein sequence ID" value="DAE09042.1"/>
    <property type="molecule type" value="Genomic_DNA"/>
</dbReference>
<organism evidence="2">
    <name type="scientific">Myoviridae sp. ctEg02</name>
    <dbReference type="NCBI Taxonomy" id="2825061"/>
    <lineage>
        <taxon>Viruses</taxon>
        <taxon>Duplodnaviria</taxon>
        <taxon>Heunggongvirae</taxon>
        <taxon>Uroviricota</taxon>
        <taxon>Caudoviricetes</taxon>
    </lineage>
</organism>
<protein>
    <submittedName>
        <fullName evidence="2">Minor capsid component</fullName>
    </submittedName>
</protein>
<dbReference type="InterPro" id="IPR006528">
    <property type="entry name" value="Phage_head_morphogenesis_dom"/>
</dbReference>
<evidence type="ECO:0000259" key="1">
    <source>
        <dbReference type="Pfam" id="PF04233"/>
    </source>
</evidence>
<sequence>MWTRPGPSMAKVIRAIKPNAGIRAKYRKRLVSLLDEMQRSVVWWLRAEYRKQETRIAQDASPASDLQDRLKRLFRYWTKRWRESAESFAREFVGSTRRRTEASMKQALKDAGFTVRMDRSRAMNDVARALFEENVNLIKSIPQHYFTEVTGLVQRSASMGRDVEFLADELHKRYEITRRRAEFIARDQSNKATEAIKRVQDKELGITEGVWVHVPGKKTSRHTHQLMNGKKFVITEGLYDSDVKRKVLCGELPGCQCTYRAVIPEFGD</sequence>